<feature type="compositionally biased region" description="Basic and acidic residues" evidence="1">
    <location>
        <begin position="251"/>
        <end position="263"/>
    </location>
</feature>
<evidence type="ECO:0000256" key="1">
    <source>
        <dbReference type="SAM" id="MobiDB-lite"/>
    </source>
</evidence>
<dbReference type="Gene3D" id="3.30.160.60">
    <property type="entry name" value="Classic Zinc Finger"/>
    <property type="match status" value="1"/>
</dbReference>
<dbReference type="AlphaFoldDB" id="A0A2A6BK54"/>
<feature type="signal peptide" evidence="2">
    <location>
        <begin position="1"/>
        <end position="18"/>
    </location>
</feature>
<evidence type="ECO:0000256" key="2">
    <source>
        <dbReference type="SAM" id="SignalP"/>
    </source>
</evidence>
<keyword evidence="4" id="KW-1185">Reference proteome</keyword>
<evidence type="ECO:0000313" key="4">
    <source>
        <dbReference type="Proteomes" id="UP000005239"/>
    </source>
</evidence>
<dbReference type="SUPFAM" id="SSF57667">
    <property type="entry name" value="beta-beta-alpha zinc fingers"/>
    <property type="match status" value="1"/>
</dbReference>
<evidence type="ECO:0000313" key="3">
    <source>
        <dbReference type="EnsemblMetazoa" id="PPA13108.1"/>
    </source>
</evidence>
<sequence>MHSCSLLLVLAVIPNVIPISVWEAYHSDDQRMRREGMLNTRFRPVLHLRGEDDYRSLQKQEVLFKDEDVDENGVFLPRTSWNNRAFHQRGTIRAGGMAAPPRYAFIALDPDLSGTSKRDLFISLAQFGDVKLMSRISEVASHVTDLVRNLENAAGKTSTILVSTTPTIPQEIIMCRPSSVIPRNTPTGETRPPFGFSSQLSLPKLAASSELFNQDGVEKTEYDSNGMVSVFKTDCETMELSYTKEHFDATDSSQIHHEGKYDETDNVEDSYPFLPRSSTDRDTRSPSNLSVNPLRMYADDEGKIELPYNPQFNECRPRRPDDSLEKLRPNQAQCGVCKRWVKVTTTCTRLIAHVFLHTKKERYVCPIEDCGYSNKVESIARRHINTTHGKKMNPIDFEKDKKSQSISWKEDRCKWAPRCFPDHFEAAAGGNLFMRVNEEITLMEGDSFTH</sequence>
<dbReference type="Proteomes" id="UP000005239">
    <property type="component" value="Unassembled WGS sequence"/>
</dbReference>
<accession>A0A8R1U912</accession>
<reference evidence="4" key="1">
    <citation type="journal article" date="2008" name="Nat. Genet.">
        <title>The Pristionchus pacificus genome provides a unique perspective on nematode lifestyle and parasitism.</title>
        <authorList>
            <person name="Dieterich C."/>
            <person name="Clifton S.W."/>
            <person name="Schuster L.N."/>
            <person name="Chinwalla A."/>
            <person name="Delehaunty K."/>
            <person name="Dinkelacker I."/>
            <person name="Fulton L."/>
            <person name="Fulton R."/>
            <person name="Godfrey J."/>
            <person name="Minx P."/>
            <person name="Mitreva M."/>
            <person name="Roeseler W."/>
            <person name="Tian H."/>
            <person name="Witte H."/>
            <person name="Yang S.P."/>
            <person name="Wilson R.K."/>
            <person name="Sommer R.J."/>
        </authorList>
    </citation>
    <scope>NUCLEOTIDE SEQUENCE [LARGE SCALE GENOMIC DNA]</scope>
    <source>
        <strain evidence="4">PS312</strain>
    </source>
</reference>
<accession>A0A2A6BK54</accession>
<reference evidence="3" key="2">
    <citation type="submission" date="2022-06" db="UniProtKB">
        <authorList>
            <consortium name="EnsemblMetazoa"/>
        </authorList>
    </citation>
    <scope>IDENTIFICATION</scope>
    <source>
        <strain evidence="3">PS312</strain>
    </source>
</reference>
<dbReference type="EnsemblMetazoa" id="PPA13108.1">
    <property type="protein sequence ID" value="PPA13108.1"/>
    <property type="gene ID" value="WBGene00102662"/>
</dbReference>
<name>A0A2A6BK54_PRIPA</name>
<feature type="region of interest" description="Disordered" evidence="1">
    <location>
        <begin position="251"/>
        <end position="293"/>
    </location>
</feature>
<proteinExistence type="predicted"/>
<organism evidence="3 4">
    <name type="scientific">Pristionchus pacificus</name>
    <name type="common">Parasitic nematode worm</name>
    <dbReference type="NCBI Taxonomy" id="54126"/>
    <lineage>
        <taxon>Eukaryota</taxon>
        <taxon>Metazoa</taxon>
        <taxon>Ecdysozoa</taxon>
        <taxon>Nematoda</taxon>
        <taxon>Chromadorea</taxon>
        <taxon>Rhabditida</taxon>
        <taxon>Rhabditina</taxon>
        <taxon>Diplogasteromorpha</taxon>
        <taxon>Diplogasteroidea</taxon>
        <taxon>Neodiplogasteridae</taxon>
        <taxon>Pristionchus</taxon>
    </lineage>
</organism>
<feature type="chain" id="PRO_5043321514" evidence="2">
    <location>
        <begin position="19"/>
        <end position="450"/>
    </location>
</feature>
<dbReference type="InterPro" id="IPR036236">
    <property type="entry name" value="Znf_C2H2_sf"/>
</dbReference>
<protein>
    <submittedName>
        <fullName evidence="3">Uncharacterized protein</fullName>
    </submittedName>
</protein>
<gene>
    <name evidence="3" type="primary">WBGene00102662</name>
</gene>
<keyword evidence="2" id="KW-0732">Signal</keyword>